<evidence type="ECO:0000256" key="5">
    <source>
        <dbReference type="ARBA" id="ARBA00022723"/>
    </source>
</evidence>
<dbReference type="Gene3D" id="3.90.79.10">
    <property type="entry name" value="Nucleoside Triphosphate Pyrophosphohydrolase"/>
    <property type="match status" value="1"/>
</dbReference>
<comment type="caution">
    <text evidence="19">The sequence shown here is derived from an EMBL/GenBank/DDBJ whole genome shotgun (WGS) entry which is preliminary data.</text>
</comment>
<evidence type="ECO:0000256" key="9">
    <source>
        <dbReference type="ARBA" id="ARBA00023204"/>
    </source>
</evidence>
<evidence type="ECO:0000256" key="2">
    <source>
        <dbReference type="ARBA" id="ARBA00005582"/>
    </source>
</evidence>
<reference evidence="20" key="1">
    <citation type="journal article" date="2019" name="Int. J. Syst. Evol. Microbiol.">
        <title>The Global Catalogue of Microorganisms (GCM) 10K type strain sequencing project: providing services to taxonomists for standard genome sequencing and annotation.</title>
        <authorList>
            <consortium name="The Broad Institute Genomics Platform"/>
            <consortium name="The Broad Institute Genome Sequencing Center for Infectious Disease"/>
            <person name="Wu L."/>
            <person name="Ma J."/>
        </authorList>
    </citation>
    <scope>NUCLEOTIDE SEQUENCE [LARGE SCALE GENOMIC DNA]</scope>
    <source>
        <strain evidence="20">KACC 11407</strain>
    </source>
</reference>
<evidence type="ECO:0000256" key="13">
    <source>
        <dbReference type="ARBA" id="ARBA00040794"/>
    </source>
</evidence>
<comment type="catalytic activity">
    <reaction evidence="11">
        <text>8-oxo-GTP + H2O = 8-oxo-GMP + diphosphate + H(+)</text>
        <dbReference type="Rhea" id="RHEA:67616"/>
        <dbReference type="ChEBI" id="CHEBI:15377"/>
        <dbReference type="ChEBI" id="CHEBI:15378"/>
        <dbReference type="ChEBI" id="CHEBI:33019"/>
        <dbReference type="ChEBI" id="CHEBI:143553"/>
        <dbReference type="ChEBI" id="CHEBI:145694"/>
    </reaction>
</comment>
<keyword evidence="3" id="KW-0515">Mutator protein</keyword>
<evidence type="ECO:0000256" key="15">
    <source>
        <dbReference type="ARBA" id="ARBA00041979"/>
    </source>
</evidence>
<feature type="domain" description="Nudix hydrolase" evidence="18">
    <location>
        <begin position="4"/>
        <end position="136"/>
    </location>
</feature>
<keyword evidence="4" id="KW-0235">DNA replication</keyword>
<evidence type="ECO:0000313" key="20">
    <source>
        <dbReference type="Proteomes" id="UP001596036"/>
    </source>
</evidence>
<dbReference type="EC" id="3.6.1.55" evidence="12"/>
<keyword evidence="7 17" id="KW-0378">Hydrolase</keyword>
<dbReference type="Pfam" id="PF00293">
    <property type="entry name" value="NUDIX"/>
    <property type="match status" value="1"/>
</dbReference>
<protein>
    <recommendedName>
        <fullName evidence="13">8-oxo-dGTP diphosphatase</fullName>
        <ecNumber evidence="12">3.6.1.55</ecNumber>
    </recommendedName>
    <alternativeName>
        <fullName evidence="16">7,8-dihydro-8-oxoguanine-triphosphatase</fullName>
    </alternativeName>
    <alternativeName>
        <fullName evidence="15">Mutator protein MutT</fullName>
    </alternativeName>
    <alternativeName>
        <fullName evidence="14">dGTP pyrophosphohydrolase</fullName>
    </alternativeName>
</protein>
<evidence type="ECO:0000256" key="10">
    <source>
        <dbReference type="ARBA" id="ARBA00035861"/>
    </source>
</evidence>
<keyword evidence="6" id="KW-0227">DNA damage</keyword>
<comment type="catalytic activity">
    <reaction evidence="10">
        <text>8-oxo-dGTP + H2O = 8-oxo-dGMP + diphosphate + H(+)</text>
        <dbReference type="Rhea" id="RHEA:31575"/>
        <dbReference type="ChEBI" id="CHEBI:15377"/>
        <dbReference type="ChEBI" id="CHEBI:15378"/>
        <dbReference type="ChEBI" id="CHEBI:33019"/>
        <dbReference type="ChEBI" id="CHEBI:63224"/>
        <dbReference type="ChEBI" id="CHEBI:77896"/>
        <dbReference type="EC" id="3.6.1.55"/>
    </reaction>
</comment>
<dbReference type="InterPro" id="IPR020084">
    <property type="entry name" value="NUDIX_hydrolase_CS"/>
</dbReference>
<dbReference type="PROSITE" id="PS00893">
    <property type="entry name" value="NUDIX_BOX"/>
    <property type="match status" value="1"/>
</dbReference>
<dbReference type="RefSeq" id="WP_386756047.1">
    <property type="nucleotide sequence ID" value="NZ_JBHSNM010000008.1"/>
</dbReference>
<dbReference type="InterPro" id="IPR047127">
    <property type="entry name" value="MutT-like"/>
</dbReference>
<dbReference type="InterPro" id="IPR020476">
    <property type="entry name" value="Nudix_hydrolase"/>
</dbReference>
<dbReference type="PRINTS" id="PR00502">
    <property type="entry name" value="NUDIXFAMILY"/>
</dbReference>
<evidence type="ECO:0000256" key="11">
    <source>
        <dbReference type="ARBA" id="ARBA00036904"/>
    </source>
</evidence>
<evidence type="ECO:0000259" key="18">
    <source>
        <dbReference type="PROSITE" id="PS51462"/>
    </source>
</evidence>
<evidence type="ECO:0000256" key="4">
    <source>
        <dbReference type="ARBA" id="ARBA00022705"/>
    </source>
</evidence>
<gene>
    <name evidence="19" type="ORF">ACFPN1_15270</name>
</gene>
<proteinExistence type="inferred from homology"/>
<organism evidence="19 20">
    <name type="scientific">Lysobacter yangpyeongensis</name>
    <dbReference type="NCBI Taxonomy" id="346182"/>
    <lineage>
        <taxon>Bacteria</taxon>
        <taxon>Pseudomonadati</taxon>
        <taxon>Pseudomonadota</taxon>
        <taxon>Gammaproteobacteria</taxon>
        <taxon>Lysobacterales</taxon>
        <taxon>Lysobacteraceae</taxon>
        <taxon>Lysobacter</taxon>
    </lineage>
</organism>
<evidence type="ECO:0000256" key="1">
    <source>
        <dbReference type="ARBA" id="ARBA00001946"/>
    </source>
</evidence>
<keyword evidence="5" id="KW-0479">Metal-binding</keyword>
<evidence type="ECO:0000313" key="19">
    <source>
        <dbReference type="EMBL" id="MFC5571420.1"/>
    </source>
</evidence>
<evidence type="ECO:0000256" key="14">
    <source>
        <dbReference type="ARBA" id="ARBA00041592"/>
    </source>
</evidence>
<dbReference type="PROSITE" id="PS51462">
    <property type="entry name" value="NUDIX"/>
    <property type="match status" value="1"/>
</dbReference>
<dbReference type="InterPro" id="IPR015797">
    <property type="entry name" value="NUDIX_hydrolase-like_dom_sf"/>
</dbReference>
<dbReference type="SUPFAM" id="SSF55811">
    <property type="entry name" value="Nudix"/>
    <property type="match status" value="1"/>
</dbReference>
<name>A0ABW0SQP9_9GAMM</name>
<dbReference type="PANTHER" id="PTHR47707:SF1">
    <property type="entry name" value="NUDIX HYDROLASE FAMILY PROTEIN"/>
    <property type="match status" value="1"/>
</dbReference>
<evidence type="ECO:0000256" key="17">
    <source>
        <dbReference type="RuleBase" id="RU003476"/>
    </source>
</evidence>
<evidence type="ECO:0000256" key="7">
    <source>
        <dbReference type="ARBA" id="ARBA00022801"/>
    </source>
</evidence>
<dbReference type="InterPro" id="IPR000086">
    <property type="entry name" value="NUDIX_hydrolase_dom"/>
</dbReference>
<evidence type="ECO:0000256" key="6">
    <source>
        <dbReference type="ARBA" id="ARBA00022763"/>
    </source>
</evidence>
<comment type="cofactor">
    <cofactor evidence="1">
        <name>Mg(2+)</name>
        <dbReference type="ChEBI" id="CHEBI:18420"/>
    </cofactor>
</comment>
<keyword evidence="9" id="KW-0234">DNA repair</keyword>
<comment type="similarity">
    <text evidence="2 17">Belongs to the Nudix hydrolase family.</text>
</comment>
<dbReference type="Proteomes" id="UP001596036">
    <property type="component" value="Unassembled WGS sequence"/>
</dbReference>
<sequence>MNAIVHDCVGALLVRGGRLLLGRRAPDRAWLPGAWGVFGGHIEAHESAEQALRRELREELGIAATRLRPDAILVGGDAGATWRLQLFVVEAWDGEPQLRQPQEHAQLAWCSLAEACERLAGAHPEFPAVLADALRDDDAG</sequence>
<keyword evidence="20" id="KW-1185">Reference proteome</keyword>
<accession>A0ABW0SQP9</accession>
<evidence type="ECO:0000256" key="8">
    <source>
        <dbReference type="ARBA" id="ARBA00022842"/>
    </source>
</evidence>
<dbReference type="PANTHER" id="PTHR47707">
    <property type="entry name" value="8-OXO-DGTP DIPHOSPHATASE"/>
    <property type="match status" value="1"/>
</dbReference>
<evidence type="ECO:0000256" key="3">
    <source>
        <dbReference type="ARBA" id="ARBA00022457"/>
    </source>
</evidence>
<keyword evidence="8" id="KW-0460">Magnesium</keyword>
<evidence type="ECO:0000256" key="12">
    <source>
        <dbReference type="ARBA" id="ARBA00038905"/>
    </source>
</evidence>
<evidence type="ECO:0000256" key="16">
    <source>
        <dbReference type="ARBA" id="ARBA00042798"/>
    </source>
</evidence>
<dbReference type="EMBL" id="JBHSNM010000008">
    <property type="protein sequence ID" value="MFC5571420.1"/>
    <property type="molecule type" value="Genomic_DNA"/>
</dbReference>